<dbReference type="Proteomes" id="UP000298460">
    <property type="component" value="Unassembled WGS sequence"/>
</dbReference>
<feature type="binding site" evidence="8">
    <location>
        <position position="13"/>
    </location>
    <ligand>
        <name>a divalent metal cation</name>
        <dbReference type="ChEBI" id="CHEBI:60240"/>
    </ligand>
</feature>
<comment type="cofactor">
    <cofactor evidence="8">
        <name>a divalent metal cation</name>
        <dbReference type="ChEBI" id="CHEBI:60240"/>
    </cofactor>
    <text evidence="8">Binds 1 divalent metal cation per subunit.</text>
</comment>
<dbReference type="CDD" id="cd00554">
    <property type="entry name" value="MECDP_synthase"/>
    <property type="match status" value="1"/>
</dbReference>
<comment type="similarity">
    <text evidence="3 8 9">Belongs to the IspF family.</text>
</comment>
<dbReference type="InterPro" id="IPR003526">
    <property type="entry name" value="MECDP_synthase"/>
</dbReference>
<evidence type="ECO:0000256" key="1">
    <source>
        <dbReference type="ARBA" id="ARBA00000200"/>
    </source>
</evidence>
<name>A0A4Z0R0B1_9FIRM</name>
<dbReference type="AlphaFoldDB" id="A0A4Z0R0B1"/>
<comment type="catalytic activity">
    <reaction evidence="1 8 9">
        <text>4-CDP-2-C-methyl-D-erythritol 2-phosphate = 2-C-methyl-D-erythritol 2,4-cyclic diphosphate + CMP</text>
        <dbReference type="Rhea" id="RHEA:23864"/>
        <dbReference type="ChEBI" id="CHEBI:57919"/>
        <dbReference type="ChEBI" id="CHEBI:58483"/>
        <dbReference type="ChEBI" id="CHEBI:60377"/>
        <dbReference type="EC" id="4.6.1.12"/>
    </reaction>
</comment>
<dbReference type="PANTHER" id="PTHR43181">
    <property type="entry name" value="2-C-METHYL-D-ERYTHRITOL 2,4-CYCLODIPHOSPHATE SYNTHASE, CHLOROPLASTIC"/>
    <property type="match status" value="1"/>
</dbReference>
<feature type="site" description="Transition state stabilizer" evidence="8">
    <location>
        <position position="136"/>
    </location>
</feature>
<evidence type="ECO:0000256" key="2">
    <source>
        <dbReference type="ARBA" id="ARBA00004709"/>
    </source>
</evidence>
<keyword evidence="5 8" id="KW-0479">Metal-binding</keyword>
<evidence type="ECO:0000256" key="7">
    <source>
        <dbReference type="ARBA" id="ARBA00023239"/>
    </source>
</evidence>
<dbReference type="EMBL" id="SPQQ01000010">
    <property type="protein sequence ID" value="TGE35979.1"/>
    <property type="molecule type" value="Genomic_DNA"/>
</dbReference>
<feature type="binding site" evidence="8">
    <location>
        <position position="142"/>
    </location>
    <ligand>
        <name>4-CDP-2-C-methyl-D-erythritol 2-phosphate</name>
        <dbReference type="ChEBI" id="CHEBI:57919"/>
    </ligand>
</feature>
<dbReference type="GO" id="GO:0046872">
    <property type="term" value="F:metal ion binding"/>
    <property type="evidence" value="ECO:0007669"/>
    <property type="project" value="UniProtKB-KW"/>
</dbReference>
<dbReference type="OrthoDB" id="9804336at2"/>
<evidence type="ECO:0000256" key="6">
    <source>
        <dbReference type="ARBA" id="ARBA00023229"/>
    </source>
</evidence>
<feature type="domain" description="2-C-methyl-D-erythritol 2,4-cyclodiphosphate synthase" evidence="10">
    <location>
        <begin position="4"/>
        <end position="157"/>
    </location>
</feature>
<comment type="caution">
    <text evidence="8">Lacks conserved residue(s) required for the propagation of feature annotation.</text>
</comment>
<feature type="binding site" evidence="8">
    <location>
        <begin position="64"/>
        <end position="68"/>
    </location>
    <ligand>
        <name>4-CDP-2-C-methyl-D-erythritol 2-phosphate</name>
        <dbReference type="ChEBI" id="CHEBI:57919"/>
    </ligand>
</feature>
<feature type="binding site" evidence="8">
    <location>
        <position position="45"/>
    </location>
    <ligand>
        <name>a divalent metal cation</name>
        <dbReference type="ChEBI" id="CHEBI:60240"/>
    </ligand>
</feature>
<dbReference type="UniPathway" id="UPA00056">
    <property type="reaction ID" value="UER00095"/>
</dbReference>
<gene>
    <name evidence="8" type="primary">ispF</name>
    <name evidence="11" type="ORF">E4K67_22980</name>
</gene>
<evidence type="ECO:0000256" key="4">
    <source>
        <dbReference type="ARBA" id="ARBA00012579"/>
    </source>
</evidence>
<keyword evidence="12" id="KW-1185">Reference proteome</keyword>
<evidence type="ECO:0000313" key="12">
    <source>
        <dbReference type="Proteomes" id="UP000298460"/>
    </source>
</evidence>
<evidence type="ECO:0000256" key="8">
    <source>
        <dbReference type="HAMAP-Rule" id="MF_00107"/>
    </source>
</evidence>
<dbReference type="FunFam" id="3.30.1330.50:FF:000001">
    <property type="entry name" value="2-C-methyl-D-erythritol 2,4-cyclodiphosphate synthase"/>
    <property type="match status" value="1"/>
</dbReference>
<evidence type="ECO:0000259" key="10">
    <source>
        <dbReference type="Pfam" id="PF02542"/>
    </source>
</evidence>
<comment type="pathway">
    <text evidence="2 8">Isoprenoid biosynthesis; isopentenyl diphosphate biosynthesis via DXP pathway; isopentenyl diphosphate from 1-deoxy-D-xylulose 5-phosphate: step 4/6.</text>
</comment>
<evidence type="ECO:0000256" key="9">
    <source>
        <dbReference type="RuleBase" id="RU004395"/>
    </source>
</evidence>
<proteinExistence type="inferred from homology"/>
<organism evidence="11 12">
    <name type="scientific">Desulfosporosinus fructosivorans</name>
    <dbReference type="NCBI Taxonomy" id="2018669"/>
    <lineage>
        <taxon>Bacteria</taxon>
        <taxon>Bacillati</taxon>
        <taxon>Bacillota</taxon>
        <taxon>Clostridia</taxon>
        <taxon>Eubacteriales</taxon>
        <taxon>Desulfitobacteriaceae</taxon>
        <taxon>Desulfosporosinus</taxon>
    </lineage>
</organism>
<dbReference type="InterPro" id="IPR020555">
    <property type="entry name" value="MECDP_synthase_CS"/>
</dbReference>
<keyword evidence="7 8" id="KW-0456">Lyase</keyword>
<keyword evidence="6 8" id="KW-0414">Isoprene biosynthesis</keyword>
<feature type="site" description="Transition state stabilizer" evidence="8">
    <location>
        <position position="37"/>
    </location>
</feature>
<feature type="binding site" evidence="8">
    <location>
        <begin position="37"/>
        <end position="38"/>
    </location>
    <ligand>
        <name>4-CDP-2-C-methyl-D-erythritol 2-phosphate</name>
        <dbReference type="ChEBI" id="CHEBI:57919"/>
    </ligand>
</feature>
<dbReference type="PANTHER" id="PTHR43181:SF1">
    <property type="entry name" value="2-C-METHYL-D-ERYTHRITOL 2,4-CYCLODIPHOSPHATE SYNTHASE, CHLOROPLASTIC"/>
    <property type="match status" value="1"/>
</dbReference>
<feature type="binding site" evidence="8">
    <location>
        <position position="145"/>
    </location>
    <ligand>
        <name>4-CDP-2-C-methyl-D-erythritol 2-phosphate</name>
        <dbReference type="ChEBI" id="CHEBI:57919"/>
    </ligand>
</feature>
<feature type="binding site" evidence="8">
    <location>
        <begin position="59"/>
        <end position="61"/>
    </location>
    <ligand>
        <name>4-CDP-2-C-methyl-D-erythritol 2-phosphate</name>
        <dbReference type="ChEBI" id="CHEBI:57919"/>
    </ligand>
</feature>
<dbReference type="PROSITE" id="PS01350">
    <property type="entry name" value="ISPF"/>
    <property type="match status" value="1"/>
</dbReference>
<feature type="binding site" evidence="8">
    <location>
        <position position="11"/>
    </location>
    <ligand>
        <name>a divalent metal cation</name>
        <dbReference type="ChEBI" id="CHEBI:60240"/>
    </ligand>
</feature>
<evidence type="ECO:0000256" key="3">
    <source>
        <dbReference type="ARBA" id="ARBA00008480"/>
    </source>
</evidence>
<comment type="caution">
    <text evidence="11">The sequence shown here is derived from an EMBL/GenBank/DDBJ whole genome shotgun (WGS) entry which is preliminary data.</text>
</comment>
<dbReference type="Gene3D" id="3.30.1330.50">
    <property type="entry name" value="2-C-methyl-D-erythritol 2,4-cyclodiphosphate synthase"/>
    <property type="match status" value="1"/>
</dbReference>
<comment type="subunit">
    <text evidence="8">Homotrimer.</text>
</comment>
<dbReference type="RefSeq" id="WP_135551025.1">
    <property type="nucleotide sequence ID" value="NZ_SPQQ01000010.1"/>
</dbReference>
<comment type="function">
    <text evidence="8">Involved in the biosynthesis of isopentenyl diphosphate (IPP) and dimethylallyl diphosphate (DMAPP), two major building blocks of isoprenoid compounds. Catalyzes the conversion of 4-diphosphocytidyl-2-C-methyl-D-erythritol 2-phosphate (CDP-ME2P) to 2-C-methyl-D-erythritol 2,4-cyclodiphosphate (ME-CPP) with a corresponding release of cytidine 5-monophosphate (CMP).</text>
</comment>
<dbReference type="HAMAP" id="MF_00107">
    <property type="entry name" value="IspF"/>
    <property type="match status" value="1"/>
</dbReference>
<dbReference type="GO" id="GO:0008685">
    <property type="term" value="F:2-C-methyl-D-erythritol 2,4-cyclodiphosphate synthase activity"/>
    <property type="evidence" value="ECO:0007669"/>
    <property type="project" value="UniProtKB-UniRule"/>
</dbReference>
<evidence type="ECO:0000313" key="11">
    <source>
        <dbReference type="EMBL" id="TGE35979.1"/>
    </source>
</evidence>
<feature type="binding site" evidence="8">
    <location>
        <begin position="11"/>
        <end position="13"/>
    </location>
    <ligand>
        <name>4-CDP-2-C-methyl-D-erythritol 2-phosphate</name>
        <dbReference type="ChEBI" id="CHEBI:57919"/>
    </ligand>
</feature>
<accession>A0A4Z0R0B1</accession>
<dbReference type="NCBIfam" id="TIGR00151">
    <property type="entry name" value="ispF"/>
    <property type="match status" value="1"/>
</dbReference>
<dbReference type="InterPro" id="IPR036571">
    <property type="entry name" value="MECDP_synthase_sf"/>
</dbReference>
<reference evidence="11 12" key="1">
    <citation type="submission" date="2019-03" db="EMBL/GenBank/DDBJ databases">
        <title>Draft Genome Sequence of Desulfosporosinus fructosivorans Strain 63.6F, Isolated from Marine Sediment in the Baltic Sea.</title>
        <authorList>
            <person name="Hausmann B."/>
            <person name="Vandieken V."/>
            <person name="Pjevac P."/>
            <person name="Schreck K."/>
            <person name="Herbold C.W."/>
            <person name="Loy A."/>
        </authorList>
    </citation>
    <scope>NUCLEOTIDE SEQUENCE [LARGE SCALE GENOMIC DNA]</scope>
    <source>
        <strain evidence="11 12">63.6F</strain>
    </source>
</reference>
<dbReference type="EC" id="4.6.1.12" evidence="4 8"/>
<sequence>MLLIKVGIGYDVHALVEGRPLILGGVEIPYDRGLLGHSDADVLIHAIMDALLGALALGDIGAHFPDHDPQYQGISSITLLEHVVRLIQEKGYRVGNVDSIIVAQRPKLAPYIMDMRMNMAKVLRVEESCVSVKATTTERLGFEGREEGISSQAIVCLIGFES</sequence>
<dbReference type="Pfam" id="PF02542">
    <property type="entry name" value="YgbB"/>
    <property type="match status" value="1"/>
</dbReference>
<evidence type="ECO:0000256" key="5">
    <source>
        <dbReference type="ARBA" id="ARBA00022723"/>
    </source>
</evidence>
<protein>
    <recommendedName>
        <fullName evidence="4 8">2-C-methyl-D-erythritol 2,4-cyclodiphosphate synthase</fullName>
        <shortName evidence="8">MECDP-synthase</shortName>
        <shortName evidence="8">MECPP-synthase</shortName>
        <shortName evidence="8">MECPS</shortName>
        <ecNumber evidence="4 8">4.6.1.12</ecNumber>
    </recommendedName>
</protein>
<dbReference type="GO" id="GO:0019288">
    <property type="term" value="P:isopentenyl diphosphate biosynthetic process, methylerythritol 4-phosphate pathway"/>
    <property type="evidence" value="ECO:0007669"/>
    <property type="project" value="UniProtKB-UniRule"/>
</dbReference>
<dbReference type="SUPFAM" id="SSF69765">
    <property type="entry name" value="IpsF-like"/>
    <property type="match status" value="1"/>
</dbReference>
<dbReference type="GO" id="GO:0016114">
    <property type="term" value="P:terpenoid biosynthetic process"/>
    <property type="evidence" value="ECO:0007669"/>
    <property type="project" value="InterPro"/>
</dbReference>
<feature type="binding site" evidence="8">
    <location>
        <begin position="135"/>
        <end position="138"/>
    </location>
    <ligand>
        <name>4-CDP-2-C-methyl-D-erythritol 2-phosphate</name>
        <dbReference type="ChEBI" id="CHEBI:57919"/>
    </ligand>
</feature>